<proteinExistence type="predicted"/>
<protein>
    <recommendedName>
        <fullName evidence="2">SH3b domain-containing protein</fullName>
    </recommendedName>
</protein>
<dbReference type="Proteomes" id="UP000221168">
    <property type="component" value="Unassembled WGS sequence"/>
</dbReference>
<feature type="chain" id="PRO_5013719995" description="SH3b domain-containing protein" evidence="1">
    <location>
        <begin position="27"/>
        <end position="118"/>
    </location>
</feature>
<name>A0A2G1QSS6_9HYPH</name>
<feature type="domain" description="SH3b" evidence="2">
    <location>
        <begin position="50"/>
        <end position="112"/>
    </location>
</feature>
<comment type="caution">
    <text evidence="3">The sequence shown here is derived from an EMBL/GenBank/DDBJ whole genome shotgun (WGS) entry which is preliminary data.</text>
</comment>
<keyword evidence="4" id="KW-1185">Reference proteome</keyword>
<feature type="signal peptide" evidence="1">
    <location>
        <begin position="1"/>
        <end position="26"/>
    </location>
</feature>
<dbReference type="AlphaFoldDB" id="A0A2G1QSS6"/>
<dbReference type="EMBL" id="PDVP01000001">
    <property type="protein sequence ID" value="PHP68596.1"/>
    <property type="molecule type" value="Genomic_DNA"/>
</dbReference>
<evidence type="ECO:0000259" key="2">
    <source>
        <dbReference type="Pfam" id="PF08239"/>
    </source>
</evidence>
<dbReference type="Gene3D" id="2.30.30.40">
    <property type="entry name" value="SH3 Domains"/>
    <property type="match status" value="1"/>
</dbReference>
<keyword evidence="1" id="KW-0732">Signal</keyword>
<reference evidence="3 4" key="1">
    <citation type="submission" date="2017-10" db="EMBL/GenBank/DDBJ databases">
        <title>Sedimentibacterium mangrovi gen. nov., sp. nov., a novel member of family Phyllobacteriacea isolated from mangrove sediment.</title>
        <authorList>
            <person name="Liao H."/>
            <person name="Tian Y."/>
        </authorList>
    </citation>
    <scope>NUCLEOTIDE SEQUENCE [LARGE SCALE GENOMIC DNA]</scope>
    <source>
        <strain evidence="3 4">X9-2-2</strain>
    </source>
</reference>
<dbReference type="OrthoDB" id="9816009at2"/>
<evidence type="ECO:0000313" key="3">
    <source>
        <dbReference type="EMBL" id="PHP68596.1"/>
    </source>
</evidence>
<sequence length="118" mass="12788">MSMIRRMVMTVAVAAFAGLAAAPASAGDCTGYVVGVRPISQYDHDRGNGFLAVRTGPGTRYRQIGELYAGDEVSVWNFENGWYEVACMAGDCTEPYWGRPSPRGWVSARYIDAQGVCP</sequence>
<accession>A0A2G1QSS6</accession>
<organism evidence="3 4">
    <name type="scientific">Zhengella mangrovi</name>
    <dbReference type="NCBI Taxonomy" id="1982044"/>
    <lineage>
        <taxon>Bacteria</taxon>
        <taxon>Pseudomonadati</taxon>
        <taxon>Pseudomonadota</taxon>
        <taxon>Alphaproteobacteria</taxon>
        <taxon>Hyphomicrobiales</taxon>
        <taxon>Notoacmeibacteraceae</taxon>
        <taxon>Zhengella</taxon>
    </lineage>
</organism>
<gene>
    <name evidence="3" type="ORF">CSC94_00905</name>
</gene>
<evidence type="ECO:0000256" key="1">
    <source>
        <dbReference type="SAM" id="SignalP"/>
    </source>
</evidence>
<evidence type="ECO:0000313" key="4">
    <source>
        <dbReference type="Proteomes" id="UP000221168"/>
    </source>
</evidence>
<dbReference type="Pfam" id="PF08239">
    <property type="entry name" value="SH3_3"/>
    <property type="match status" value="1"/>
</dbReference>
<dbReference type="InterPro" id="IPR003646">
    <property type="entry name" value="SH3-like_bac-type"/>
</dbReference>